<gene>
    <name evidence="3" type="ordered locus">sll7069</name>
</gene>
<name>Q6ZEC9_SYNY3</name>
<sequence length="104" mass="11172">MKIIITAKGALLRNLATALVNGAITLTILLIAPLGLLAVITNTVLIMISTFVVNSFGDRVVQWVLKPETMGAQIGYGEQTNVNKENLLPGQGLPQSRDQGPRNY</sequence>
<evidence type="ECO:0000313" key="3">
    <source>
        <dbReference type="EMBL" id="BAD01971.1"/>
    </source>
</evidence>
<keyword evidence="2" id="KW-1133">Transmembrane helix</keyword>
<reference evidence="3 4" key="1">
    <citation type="journal article" date="2003" name="DNA Res.">
        <title>Structural analysis of four large plasmids harboring in a unicellular cyanobacterium, Synechocystis sp. PCC 6803.</title>
        <authorList>
            <person name="Kaneko T."/>
            <person name="Nakamura Y."/>
            <person name="Sasamoto S."/>
            <person name="Watanabe A."/>
            <person name="Kohara M."/>
            <person name="Matsumoto M."/>
            <person name="Shimpo S."/>
            <person name="Yamada M."/>
            <person name="Tabata S."/>
        </authorList>
    </citation>
    <scope>NUCLEOTIDE SEQUENCE [LARGE SCALE GENOMIC DNA]</scope>
    <source>
        <strain evidence="4">ATCC 27184 / PCC 6803 / Kazusa</strain>
    </source>
</reference>
<feature type="transmembrane region" description="Helical" evidence="2">
    <location>
        <begin position="37"/>
        <end position="56"/>
    </location>
</feature>
<dbReference type="KEGG" id="syn:sll7069"/>
<keyword evidence="4" id="KW-1185">Reference proteome</keyword>
<keyword evidence="3" id="KW-0614">Plasmid</keyword>
<organism evidence="3 4">
    <name type="scientific">Synechocystis sp. (strain ATCC 27184 / PCC 6803 / Kazusa)</name>
    <dbReference type="NCBI Taxonomy" id="1111708"/>
    <lineage>
        <taxon>Bacteria</taxon>
        <taxon>Bacillati</taxon>
        <taxon>Cyanobacteriota</taxon>
        <taxon>Cyanophyceae</taxon>
        <taxon>Synechococcales</taxon>
        <taxon>Merismopediaceae</taxon>
        <taxon>Synechocystis</taxon>
    </lineage>
</organism>
<accession>Q6ZEC9</accession>
<dbReference type="NCBIfam" id="NF040558">
    <property type="entry name" value="CAS_Csx18"/>
    <property type="match status" value="1"/>
</dbReference>
<evidence type="ECO:0000256" key="2">
    <source>
        <dbReference type="SAM" id="Phobius"/>
    </source>
</evidence>
<dbReference type="EMBL" id="AP004311">
    <property type="protein sequence ID" value="BAD01971.1"/>
    <property type="molecule type" value="Genomic_DNA"/>
</dbReference>
<dbReference type="InParanoid" id="Q6ZEC9"/>
<geneLocation type="plasmid" evidence="3 4">
    <name>pSYSA</name>
</geneLocation>
<evidence type="ECO:0000313" key="4">
    <source>
        <dbReference type="Proteomes" id="UP000001425"/>
    </source>
</evidence>
<feature type="region of interest" description="Disordered" evidence="1">
    <location>
        <begin position="85"/>
        <end position="104"/>
    </location>
</feature>
<protein>
    <submittedName>
        <fullName evidence="3">Sll7069 protein</fullName>
    </submittedName>
</protein>
<evidence type="ECO:0000256" key="1">
    <source>
        <dbReference type="SAM" id="MobiDB-lite"/>
    </source>
</evidence>
<dbReference type="Proteomes" id="UP000001425">
    <property type="component" value="Plasmid pSYSA"/>
</dbReference>
<dbReference type="AlphaFoldDB" id="Q6ZEC9"/>
<keyword evidence="2" id="KW-0472">Membrane</keyword>
<dbReference type="EnsemblBacteria" id="BAD01971">
    <property type="protein sequence ID" value="BAD01971"/>
    <property type="gene ID" value="BAD01971"/>
</dbReference>
<keyword evidence="2" id="KW-0812">Transmembrane</keyword>
<feature type="transmembrane region" description="Helical" evidence="2">
    <location>
        <begin position="12"/>
        <end position="31"/>
    </location>
</feature>
<proteinExistence type="predicted"/>